<comment type="caution">
    <text evidence="1">The sequence shown here is derived from an EMBL/GenBank/DDBJ whole genome shotgun (WGS) entry which is preliminary data.</text>
</comment>
<evidence type="ECO:0008006" key="3">
    <source>
        <dbReference type="Google" id="ProtNLM"/>
    </source>
</evidence>
<dbReference type="Proteomes" id="UP000584706">
    <property type="component" value="Unassembled WGS sequence"/>
</dbReference>
<organism evidence="1 2">
    <name type="scientific">Methanococcus maripaludis</name>
    <name type="common">Methanococcus deltae</name>
    <dbReference type="NCBI Taxonomy" id="39152"/>
    <lineage>
        <taxon>Archaea</taxon>
        <taxon>Methanobacteriati</taxon>
        <taxon>Methanobacteriota</taxon>
        <taxon>Methanomada group</taxon>
        <taxon>Methanococci</taxon>
        <taxon>Methanococcales</taxon>
        <taxon>Methanococcaceae</taxon>
        <taxon>Methanococcus</taxon>
    </lineage>
</organism>
<dbReference type="EMBL" id="JACHIQ010000003">
    <property type="protein sequence ID" value="MBB6067995.1"/>
    <property type="molecule type" value="Genomic_DNA"/>
</dbReference>
<sequence>MMSKSGIFIENKGTVIPKSLVIIINRFMQSLKTFEEYGTFKPFEKIYNHNYVFSENKNSIQVMRKQKIKVGDLHAVSDDVLKDDSLVVFQVLNAEYIDESEVIKELKLGNVVEFNKEHGKFYLILAETY</sequence>
<dbReference type="AlphaFoldDB" id="A0A7J9S0T3"/>
<name>A0A7J9S0T3_METMI</name>
<evidence type="ECO:0000313" key="2">
    <source>
        <dbReference type="Proteomes" id="UP000584706"/>
    </source>
</evidence>
<gene>
    <name evidence="1" type="ORF">HNP97_001508</name>
</gene>
<dbReference type="RefSeq" id="WP_183547120.1">
    <property type="nucleotide sequence ID" value="NZ_JACHIQ010000003.1"/>
</dbReference>
<proteinExistence type="predicted"/>
<protein>
    <recommendedName>
        <fullName evidence="3">DUF2577 domain-containing protein</fullName>
    </recommendedName>
</protein>
<evidence type="ECO:0000313" key="1">
    <source>
        <dbReference type="EMBL" id="MBB6067995.1"/>
    </source>
</evidence>
<reference evidence="1 2" key="1">
    <citation type="submission" date="2020-08" db="EMBL/GenBank/DDBJ databases">
        <title>Genomic Encyclopedia of Type Strains, Phase IV (KMG-V): Genome sequencing to study the core and pangenomes of soil and plant-associated prokaryotes.</title>
        <authorList>
            <person name="Whitman W."/>
        </authorList>
    </citation>
    <scope>NUCLEOTIDE SEQUENCE [LARGE SCALE GENOMIC DNA]</scope>
    <source>
        <strain evidence="1 2">DSM 7078</strain>
    </source>
</reference>
<accession>A0A7J9S0T3</accession>